<gene>
    <name evidence="9" type="ORF">F511_28045</name>
</gene>
<protein>
    <recommendedName>
        <fullName evidence="11">Transaldolase</fullName>
    </recommendedName>
</protein>
<name>A0A2Z7A1P6_9LAMI</name>
<dbReference type="Pfam" id="PF00923">
    <property type="entry name" value="TAL_FSA"/>
    <property type="match status" value="1"/>
</dbReference>
<dbReference type="Gene3D" id="3.20.20.70">
    <property type="entry name" value="Aldolase class I"/>
    <property type="match status" value="1"/>
</dbReference>
<dbReference type="NCBIfam" id="NF002881">
    <property type="entry name" value="PRK03343.1"/>
    <property type="match status" value="1"/>
</dbReference>
<accession>A0A2Z7A1P6</accession>
<comment type="similarity">
    <text evidence="4">Belongs to the transaldolase family. Type 2 subfamily.</text>
</comment>
<evidence type="ECO:0008006" key="11">
    <source>
        <dbReference type="Google" id="ProtNLM"/>
    </source>
</evidence>
<proteinExistence type="inferred from homology"/>
<dbReference type="HAMAP" id="MF_00493">
    <property type="entry name" value="Transaldolase_2"/>
    <property type="match status" value="1"/>
</dbReference>
<dbReference type="PANTHER" id="PTHR10683">
    <property type="entry name" value="TRANSALDOLASE"/>
    <property type="match status" value="1"/>
</dbReference>
<keyword evidence="7" id="KW-0570">Pentose shunt</keyword>
<dbReference type="NCBIfam" id="TIGR00876">
    <property type="entry name" value="tal_mycobact"/>
    <property type="match status" value="1"/>
</dbReference>
<dbReference type="GO" id="GO:0006098">
    <property type="term" value="P:pentose-phosphate shunt"/>
    <property type="evidence" value="ECO:0007669"/>
    <property type="project" value="UniProtKB-UniPathway"/>
</dbReference>
<evidence type="ECO:0000256" key="2">
    <source>
        <dbReference type="ARBA" id="ARBA00004496"/>
    </source>
</evidence>
<dbReference type="CDD" id="cd00955">
    <property type="entry name" value="Transaldolase_like"/>
    <property type="match status" value="1"/>
</dbReference>
<evidence type="ECO:0000256" key="1">
    <source>
        <dbReference type="ARBA" id="ARBA00003518"/>
    </source>
</evidence>
<evidence type="ECO:0000256" key="4">
    <source>
        <dbReference type="ARBA" id="ARBA00008426"/>
    </source>
</evidence>
<keyword evidence="6" id="KW-0808">Transferase</keyword>
<dbReference type="PANTHER" id="PTHR10683:SF31">
    <property type="entry name" value="TRANSALDOLASE"/>
    <property type="match status" value="1"/>
</dbReference>
<evidence type="ECO:0000313" key="9">
    <source>
        <dbReference type="EMBL" id="KZV15349.1"/>
    </source>
</evidence>
<evidence type="ECO:0000256" key="5">
    <source>
        <dbReference type="ARBA" id="ARBA00022490"/>
    </source>
</evidence>
<evidence type="ECO:0000256" key="3">
    <source>
        <dbReference type="ARBA" id="ARBA00004959"/>
    </source>
</evidence>
<evidence type="ECO:0000256" key="6">
    <source>
        <dbReference type="ARBA" id="ARBA00022679"/>
    </source>
</evidence>
<organism evidence="9 10">
    <name type="scientific">Dorcoceras hygrometricum</name>
    <dbReference type="NCBI Taxonomy" id="472368"/>
    <lineage>
        <taxon>Eukaryota</taxon>
        <taxon>Viridiplantae</taxon>
        <taxon>Streptophyta</taxon>
        <taxon>Embryophyta</taxon>
        <taxon>Tracheophyta</taxon>
        <taxon>Spermatophyta</taxon>
        <taxon>Magnoliopsida</taxon>
        <taxon>eudicotyledons</taxon>
        <taxon>Gunneridae</taxon>
        <taxon>Pentapetalae</taxon>
        <taxon>asterids</taxon>
        <taxon>lamiids</taxon>
        <taxon>Lamiales</taxon>
        <taxon>Gesneriaceae</taxon>
        <taxon>Didymocarpoideae</taxon>
        <taxon>Trichosporeae</taxon>
        <taxon>Loxocarpinae</taxon>
        <taxon>Dorcoceras</taxon>
    </lineage>
</organism>
<comment type="pathway">
    <text evidence="3">Carbohydrate degradation; pentose phosphate pathway.</text>
</comment>
<reference evidence="9 10" key="1">
    <citation type="journal article" date="2015" name="Proc. Natl. Acad. Sci. U.S.A.">
        <title>The resurrection genome of Boea hygrometrica: A blueprint for survival of dehydration.</title>
        <authorList>
            <person name="Xiao L."/>
            <person name="Yang G."/>
            <person name="Zhang L."/>
            <person name="Yang X."/>
            <person name="Zhao S."/>
            <person name="Ji Z."/>
            <person name="Zhou Q."/>
            <person name="Hu M."/>
            <person name="Wang Y."/>
            <person name="Chen M."/>
            <person name="Xu Y."/>
            <person name="Jin H."/>
            <person name="Xiao X."/>
            <person name="Hu G."/>
            <person name="Bao F."/>
            <person name="Hu Y."/>
            <person name="Wan P."/>
            <person name="Li L."/>
            <person name="Deng X."/>
            <person name="Kuang T."/>
            <person name="Xiang C."/>
            <person name="Zhu J.K."/>
            <person name="Oliver M.J."/>
            <person name="He Y."/>
        </authorList>
    </citation>
    <scope>NUCLEOTIDE SEQUENCE [LARGE SCALE GENOMIC DNA]</scope>
    <source>
        <strain evidence="10">cv. XS01</strain>
    </source>
</reference>
<dbReference type="PIRSF" id="PIRSF036915">
    <property type="entry name" value="Trnald_Bac_Plnt"/>
    <property type="match status" value="1"/>
</dbReference>
<dbReference type="OrthoDB" id="1912531at2759"/>
<keyword evidence="5" id="KW-0963">Cytoplasm</keyword>
<dbReference type="GO" id="GO:0005737">
    <property type="term" value="C:cytoplasm"/>
    <property type="evidence" value="ECO:0007669"/>
    <property type="project" value="UniProtKB-SubCell"/>
</dbReference>
<keyword evidence="10" id="KW-1185">Reference proteome</keyword>
<dbReference type="InterPro" id="IPR001585">
    <property type="entry name" value="TAL/FSA"/>
</dbReference>
<evidence type="ECO:0000256" key="7">
    <source>
        <dbReference type="ARBA" id="ARBA00023126"/>
    </source>
</evidence>
<dbReference type="EMBL" id="KV020105">
    <property type="protein sequence ID" value="KZV15349.1"/>
    <property type="molecule type" value="Genomic_DNA"/>
</dbReference>
<evidence type="ECO:0000313" key="10">
    <source>
        <dbReference type="Proteomes" id="UP000250235"/>
    </source>
</evidence>
<dbReference type="Proteomes" id="UP000250235">
    <property type="component" value="Unassembled WGS sequence"/>
</dbReference>
<dbReference type="AlphaFoldDB" id="A0A2Z7A1P6"/>
<comment type="function">
    <text evidence="1">Transaldolase is important for the balance of metabolites in the pentose-phosphate pathway.</text>
</comment>
<dbReference type="GO" id="GO:0005975">
    <property type="term" value="P:carbohydrate metabolic process"/>
    <property type="evidence" value="ECO:0007669"/>
    <property type="project" value="InterPro"/>
</dbReference>
<evidence type="ECO:0000256" key="8">
    <source>
        <dbReference type="ARBA" id="ARBA00023270"/>
    </source>
</evidence>
<keyword evidence="8" id="KW-0704">Schiff base</keyword>
<dbReference type="GO" id="GO:0004801">
    <property type="term" value="F:transaldolase activity"/>
    <property type="evidence" value="ECO:0007669"/>
    <property type="project" value="InterPro"/>
</dbReference>
<sequence length="367" mass="39054">MKATQQLHDLGQSLWLDNITRTLLDDGTLARYIAEDSVTGLTSNPSIFDAAIGGGDAYDAGIHAKSLAGLKGEELFMELALEDLRRAADLFKPVFDATHQVDGWVSMEVSPLLAADTDGTIAAADAIHTRAQRPNLFVKIPGTPEGIPAIEEAIFRGIPINVTLLFSCDQYLAAAGAYLRGIERRVAAGLDPQVASVASLFISRWDVAANPQLPAELHNQLGIAVGKQSYRAYRELLASPRWLKLAAAGARPQRLLWASTGTKDPNAPDTLYVDALAAPDTVDTIPEKTLHAVADHGKPGAVLPVDGGDAEAVLAKIAKAGVDLDALALKLQQDGAEAFVKSWKQLLQRIADKQAALAARGKEPLAR</sequence>
<comment type="subcellular location">
    <subcellularLocation>
        <location evidence="2">Cytoplasm</location>
    </subcellularLocation>
</comment>
<dbReference type="InterPro" id="IPR004732">
    <property type="entry name" value="Transaldolase_2"/>
</dbReference>
<dbReference type="InterPro" id="IPR013785">
    <property type="entry name" value="Aldolase_TIM"/>
</dbReference>
<dbReference type="UniPathway" id="UPA00115"/>
<dbReference type="SUPFAM" id="SSF51569">
    <property type="entry name" value="Aldolase"/>
    <property type="match status" value="1"/>
</dbReference>